<evidence type="ECO:0000313" key="1">
    <source>
        <dbReference type="EMBL" id="SDZ43013.1"/>
    </source>
</evidence>
<evidence type="ECO:0008006" key="3">
    <source>
        <dbReference type="Google" id="ProtNLM"/>
    </source>
</evidence>
<dbReference type="AlphaFoldDB" id="A0A1H3SY06"/>
<proteinExistence type="predicted"/>
<organism evidence="1 2">
    <name type="scientific">Asanoa ishikariensis</name>
    <dbReference type="NCBI Taxonomy" id="137265"/>
    <lineage>
        <taxon>Bacteria</taxon>
        <taxon>Bacillati</taxon>
        <taxon>Actinomycetota</taxon>
        <taxon>Actinomycetes</taxon>
        <taxon>Micromonosporales</taxon>
        <taxon>Micromonosporaceae</taxon>
        <taxon>Asanoa</taxon>
    </lineage>
</organism>
<dbReference type="STRING" id="137265.SAMN05421684_4939"/>
<accession>A0A1H3SY06</accession>
<reference evidence="2" key="1">
    <citation type="submission" date="2016-10" db="EMBL/GenBank/DDBJ databases">
        <authorList>
            <person name="Varghese N."/>
            <person name="Submissions S."/>
        </authorList>
    </citation>
    <scope>NUCLEOTIDE SEQUENCE [LARGE SCALE GENOMIC DNA]</scope>
    <source>
        <strain evidence="2">DSM 44718</strain>
    </source>
</reference>
<sequence>MYARSSTFIARTSSIDRGVAFLDGELMTDLLDIDGCVGLSLLVDRDTGRCVATSSWETQKAMRASEGKVPALRKRMADAFGATDLTNDEWEVAVMHRLHRAPVGAFARISHLRGAPRSDQPTQIFTSNLPIFEGFSGFCSASLLLNRDSGRIVSNVIFDSAEALASAGERSTQLRTKAANTMDAQIIEVAEFELALAHLRVPEHV</sequence>
<evidence type="ECO:0000313" key="2">
    <source>
        <dbReference type="Proteomes" id="UP000199632"/>
    </source>
</evidence>
<gene>
    <name evidence="1" type="ORF">SAMN05421684_4939</name>
</gene>
<dbReference type="EMBL" id="FNQB01000003">
    <property type="protein sequence ID" value="SDZ43013.1"/>
    <property type="molecule type" value="Genomic_DNA"/>
</dbReference>
<dbReference type="OrthoDB" id="5182530at2"/>
<keyword evidence="2" id="KW-1185">Reference proteome</keyword>
<dbReference type="Proteomes" id="UP000199632">
    <property type="component" value="Unassembled WGS sequence"/>
</dbReference>
<name>A0A1H3SY06_9ACTN</name>
<protein>
    <recommendedName>
        <fullName evidence="3">Antibiotic biosynthesis monooxygenase</fullName>
    </recommendedName>
</protein>